<name>A0A5S9IK37_UABAM</name>
<proteinExistence type="predicted"/>
<dbReference type="EMBL" id="AP019860">
    <property type="protein sequence ID" value="BBM83323.1"/>
    <property type="molecule type" value="Genomic_DNA"/>
</dbReference>
<dbReference type="AlphaFoldDB" id="A0A5S9IK37"/>
<organism evidence="2 3">
    <name type="scientific">Uabimicrobium amorphum</name>
    <dbReference type="NCBI Taxonomy" id="2596890"/>
    <lineage>
        <taxon>Bacteria</taxon>
        <taxon>Pseudomonadati</taxon>
        <taxon>Planctomycetota</taxon>
        <taxon>Candidatus Uabimicrobiia</taxon>
        <taxon>Candidatus Uabimicrobiales</taxon>
        <taxon>Candidatus Uabimicrobiaceae</taxon>
        <taxon>Candidatus Uabimicrobium</taxon>
    </lineage>
</organism>
<dbReference type="KEGG" id="uam:UABAM_01674"/>
<evidence type="ECO:0000313" key="2">
    <source>
        <dbReference type="EMBL" id="BBM83323.1"/>
    </source>
</evidence>
<feature type="domain" description="CARDB" evidence="1">
    <location>
        <begin position="30"/>
        <end position="128"/>
    </location>
</feature>
<evidence type="ECO:0000313" key="3">
    <source>
        <dbReference type="Proteomes" id="UP000326354"/>
    </source>
</evidence>
<accession>A0A5S9IK37</accession>
<dbReference type="RefSeq" id="WP_151967528.1">
    <property type="nucleotide sequence ID" value="NZ_AP019860.1"/>
</dbReference>
<evidence type="ECO:0000259" key="1">
    <source>
        <dbReference type="Pfam" id="PF07705"/>
    </source>
</evidence>
<protein>
    <recommendedName>
        <fullName evidence="1">CARDB domain-containing protein</fullName>
    </recommendedName>
</protein>
<dbReference type="InterPro" id="IPR011635">
    <property type="entry name" value="CARDB"/>
</dbReference>
<reference evidence="2 3" key="1">
    <citation type="submission" date="2019-08" db="EMBL/GenBank/DDBJ databases">
        <title>Complete genome sequence of Candidatus Uab amorphum.</title>
        <authorList>
            <person name="Shiratori T."/>
            <person name="Suzuki S."/>
            <person name="Kakizawa Y."/>
            <person name="Ishida K."/>
        </authorList>
    </citation>
    <scope>NUCLEOTIDE SEQUENCE [LARGE SCALE GENOMIC DNA]</scope>
    <source>
        <strain evidence="2 3">SRT547</strain>
    </source>
</reference>
<sequence>MEEEICRGTKKKRDLRLDGLKIAGKPAVRDLIILTPHDVAKKSISGKSYFKLEYNLHNDGFMGVKDFENICYFNDKVAAQQKNLSVGSNDVQVMRDHAVLDIKDGELIVRADAFSRVQEDDESNNDITAHIAFKGFRKGSSKEPHVHIEALRIAQKVPINGMMKLQKNDSIGAKKNRHGFRVEYVIRNYGLREAVGIDNLFLLNGKRFFRHPNINLQPGESKLMKLPVYFPIKSGTVTLRADANNKYPKGEECNLELNVKIFFMGFPRTK</sequence>
<dbReference type="Proteomes" id="UP000326354">
    <property type="component" value="Chromosome"/>
</dbReference>
<dbReference type="Pfam" id="PF07705">
    <property type="entry name" value="CARDB"/>
    <property type="match status" value="1"/>
</dbReference>
<gene>
    <name evidence="2" type="ORF">UABAM_01674</name>
</gene>
<keyword evidence="3" id="KW-1185">Reference proteome</keyword>